<keyword evidence="4" id="KW-1133">Transmembrane helix</keyword>
<gene>
    <name evidence="6" type="ORF">A2519_11470</name>
</gene>
<feature type="domain" description="Response regulatory" evidence="5">
    <location>
        <begin position="4"/>
        <end position="118"/>
    </location>
</feature>
<evidence type="ECO:0000313" key="7">
    <source>
        <dbReference type="Proteomes" id="UP000179243"/>
    </source>
</evidence>
<reference evidence="6 7" key="1">
    <citation type="journal article" date="2016" name="Nat. Commun.">
        <title>Thousands of microbial genomes shed light on interconnected biogeochemical processes in an aquifer system.</title>
        <authorList>
            <person name="Anantharaman K."/>
            <person name="Brown C.T."/>
            <person name="Hug L.A."/>
            <person name="Sharon I."/>
            <person name="Castelle C.J."/>
            <person name="Probst A.J."/>
            <person name="Thomas B.C."/>
            <person name="Singh A."/>
            <person name="Wilkins M.J."/>
            <person name="Karaoz U."/>
            <person name="Brodie E.L."/>
            <person name="Williams K.H."/>
            <person name="Hubbard S.S."/>
            <person name="Banfield J.F."/>
        </authorList>
    </citation>
    <scope>NUCLEOTIDE SEQUENCE [LARGE SCALE GENOMIC DNA]</scope>
</reference>
<dbReference type="EMBL" id="MFYX01000060">
    <property type="protein sequence ID" value="OGK05159.1"/>
    <property type="molecule type" value="Genomic_DNA"/>
</dbReference>
<name>A0A1F7FEN1_UNCRA</name>
<evidence type="ECO:0000256" key="4">
    <source>
        <dbReference type="SAM" id="Phobius"/>
    </source>
</evidence>
<dbReference type="SMART" id="SM00448">
    <property type="entry name" value="REC"/>
    <property type="match status" value="2"/>
</dbReference>
<feature type="domain" description="Response regulatory" evidence="5">
    <location>
        <begin position="141"/>
        <end position="255"/>
    </location>
</feature>
<feature type="transmembrane region" description="Helical" evidence="4">
    <location>
        <begin position="299"/>
        <end position="318"/>
    </location>
</feature>
<keyword evidence="1 3" id="KW-0597">Phosphoprotein</keyword>
<dbReference type="InterPro" id="IPR011006">
    <property type="entry name" value="CheY-like_superfamily"/>
</dbReference>
<protein>
    <recommendedName>
        <fullName evidence="5">Response regulatory domain-containing protein</fullName>
    </recommendedName>
</protein>
<dbReference type="CDD" id="cd00156">
    <property type="entry name" value="REC"/>
    <property type="match status" value="2"/>
</dbReference>
<dbReference type="PANTHER" id="PTHR44591:SF14">
    <property type="entry name" value="PROTEIN PILG"/>
    <property type="match status" value="1"/>
</dbReference>
<keyword evidence="4" id="KW-0812">Transmembrane</keyword>
<feature type="modified residue" description="4-aspartylphosphate" evidence="3">
    <location>
        <position position="53"/>
    </location>
</feature>
<dbReference type="Gene3D" id="3.40.50.2300">
    <property type="match status" value="2"/>
</dbReference>
<dbReference type="Proteomes" id="UP000179243">
    <property type="component" value="Unassembled WGS sequence"/>
</dbReference>
<dbReference type="GO" id="GO:0000160">
    <property type="term" value="P:phosphorelay signal transduction system"/>
    <property type="evidence" value="ECO:0007669"/>
    <property type="project" value="InterPro"/>
</dbReference>
<dbReference type="Pfam" id="PF00072">
    <property type="entry name" value="Response_reg"/>
    <property type="match status" value="2"/>
</dbReference>
<evidence type="ECO:0000256" key="3">
    <source>
        <dbReference type="PROSITE-ProRule" id="PRU00169"/>
    </source>
</evidence>
<evidence type="ECO:0000259" key="5">
    <source>
        <dbReference type="PROSITE" id="PS50110"/>
    </source>
</evidence>
<evidence type="ECO:0000313" key="6">
    <source>
        <dbReference type="EMBL" id="OGK05159.1"/>
    </source>
</evidence>
<evidence type="ECO:0000256" key="1">
    <source>
        <dbReference type="ARBA" id="ARBA00022553"/>
    </source>
</evidence>
<accession>A0A1F7FEN1</accession>
<dbReference type="InterPro" id="IPR050595">
    <property type="entry name" value="Bact_response_regulator"/>
</dbReference>
<organism evidence="6 7">
    <name type="scientific">Candidatus Raymondbacteria bacterium RIFOXYD12_FULL_49_13</name>
    <dbReference type="NCBI Taxonomy" id="1817890"/>
    <lineage>
        <taxon>Bacteria</taxon>
        <taxon>Raymondiibacteriota</taxon>
    </lineage>
</organism>
<dbReference type="PANTHER" id="PTHR44591">
    <property type="entry name" value="STRESS RESPONSE REGULATOR PROTEIN 1"/>
    <property type="match status" value="1"/>
</dbReference>
<dbReference type="SUPFAM" id="SSF52172">
    <property type="entry name" value="CheY-like"/>
    <property type="match status" value="2"/>
</dbReference>
<sequence length="349" mass="39188">MSKRILVVDDEKDLTDITCAMLSKSGFAVDAVNDPKEALVLIKQQHYGLLISDVHMPGMNGIELVKAAHKAQPRMETIIMSAYGTEATRDKCERLGLFGYLEKPIHWDVLADMAAKALASDRAMRLGYCNADPMLGFNRERILIADDNPHMCDILERLLSEKGYRISIVSNGSQAYEKILVNDYDLIILDINMPKMDGVEAVKAIREHDPYTYILLISGEAGSEDINQALKNGANHFIPKPFDHNELLKFIGEINFKKIDEMKHMETESEKTQAMHAIHPIRRFFSLYRLRYAGGNFKIIAAILILAIVLGATANFIADMSVSNAMSDDGIIMQKLDQLIKAVEMDWGR</sequence>
<evidence type="ECO:0000256" key="2">
    <source>
        <dbReference type="ARBA" id="ARBA00023012"/>
    </source>
</evidence>
<keyword evidence="4" id="KW-0472">Membrane</keyword>
<dbReference type="InterPro" id="IPR001789">
    <property type="entry name" value="Sig_transdc_resp-reg_receiver"/>
</dbReference>
<keyword evidence="2" id="KW-0902">Two-component regulatory system</keyword>
<feature type="modified residue" description="4-aspartylphosphate" evidence="3">
    <location>
        <position position="190"/>
    </location>
</feature>
<proteinExistence type="predicted"/>
<comment type="caution">
    <text evidence="6">The sequence shown here is derived from an EMBL/GenBank/DDBJ whole genome shotgun (WGS) entry which is preliminary data.</text>
</comment>
<dbReference type="AlphaFoldDB" id="A0A1F7FEN1"/>
<dbReference type="PROSITE" id="PS50110">
    <property type="entry name" value="RESPONSE_REGULATORY"/>
    <property type="match status" value="2"/>
</dbReference>